<comment type="caution">
    <text evidence="5">The sequence shown here is derived from an EMBL/GenBank/DDBJ whole genome shotgun (WGS) entry which is preliminary data.</text>
</comment>
<dbReference type="AlphaFoldDB" id="A0A841BLW1"/>
<dbReference type="InterPro" id="IPR036388">
    <property type="entry name" value="WH-like_DNA-bd_sf"/>
</dbReference>
<evidence type="ECO:0000313" key="6">
    <source>
        <dbReference type="Proteomes" id="UP000587527"/>
    </source>
</evidence>
<dbReference type="EMBL" id="JACHMN010000001">
    <property type="protein sequence ID" value="MBB5867810.1"/>
    <property type="molecule type" value="Genomic_DNA"/>
</dbReference>
<dbReference type="CDD" id="cd06170">
    <property type="entry name" value="LuxR_C_like"/>
    <property type="match status" value="1"/>
</dbReference>
<keyword evidence="1" id="KW-0805">Transcription regulation</keyword>
<keyword evidence="6" id="KW-1185">Reference proteome</keyword>
<name>A0A841BLW1_9ACTN</name>
<dbReference type="Pfam" id="PF00196">
    <property type="entry name" value="GerE"/>
    <property type="match status" value="1"/>
</dbReference>
<evidence type="ECO:0000259" key="4">
    <source>
        <dbReference type="PROSITE" id="PS50043"/>
    </source>
</evidence>
<dbReference type="PROSITE" id="PS50043">
    <property type="entry name" value="HTH_LUXR_2"/>
    <property type="match status" value="1"/>
</dbReference>
<evidence type="ECO:0000256" key="2">
    <source>
        <dbReference type="ARBA" id="ARBA00023125"/>
    </source>
</evidence>
<dbReference type="GO" id="GO:0003677">
    <property type="term" value="F:DNA binding"/>
    <property type="evidence" value="ECO:0007669"/>
    <property type="project" value="UniProtKB-KW"/>
</dbReference>
<proteinExistence type="predicted"/>
<organism evidence="5 6">
    <name type="scientific">Allocatelliglobosispora scoriae</name>
    <dbReference type="NCBI Taxonomy" id="643052"/>
    <lineage>
        <taxon>Bacteria</taxon>
        <taxon>Bacillati</taxon>
        <taxon>Actinomycetota</taxon>
        <taxon>Actinomycetes</taxon>
        <taxon>Micromonosporales</taxon>
        <taxon>Micromonosporaceae</taxon>
        <taxon>Allocatelliglobosispora</taxon>
    </lineage>
</organism>
<evidence type="ECO:0000256" key="1">
    <source>
        <dbReference type="ARBA" id="ARBA00023015"/>
    </source>
</evidence>
<gene>
    <name evidence="5" type="ORF">F4553_001189</name>
</gene>
<dbReference type="GO" id="GO:0006355">
    <property type="term" value="P:regulation of DNA-templated transcription"/>
    <property type="evidence" value="ECO:0007669"/>
    <property type="project" value="InterPro"/>
</dbReference>
<accession>A0A841BLW1</accession>
<dbReference type="InterPro" id="IPR000792">
    <property type="entry name" value="Tscrpt_reg_LuxR_C"/>
</dbReference>
<dbReference type="PRINTS" id="PR00038">
    <property type="entry name" value="HTHLUXR"/>
</dbReference>
<dbReference type="InterPro" id="IPR016032">
    <property type="entry name" value="Sig_transdc_resp-reg_C-effctor"/>
</dbReference>
<evidence type="ECO:0000313" key="5">
    <source>
        <dbReference type="EMBL" id="MBB5867810.1"/>
    </source>
</evidence>
<evidence type="ECO:0000256" key="3">
    <source>
        <dbReference type="ARBA" id="ARBA00023163"/>
    </source>
</evidence>
<dbReference type="PANTHER" id="PTHR44688">
    <property type="entry name" value="DNA-BINDING TRANSCRIPTIONAL ACTIVATOR DEVR_DOSR"/>
    <property type="match status" value="1"/>
</dbReference>
<reference evidence="5 6" key="1">
    <citation type="submission" date="2020-08" db="EMBL/GenBank/DDBJ databases">
        <title>Sequencing the genomes of 1000 actinobacteria strains.</title>
        <authorList>
            <person name="Klenk H.-P."/>
        </authorList>
    </citation>
    <scope>NUCLEOTIDE SEQUENCE [LARGE SCALE GENOMIC DNA]</scope>
    <source>
        <strain evidence="5 6">DSM 45362</strain>
    </source>
</reference>
<dbReference type="Gene3D" id="1.10.10.10">
    <property type="entry name" value="Winged helix-like DNA-binding domain superfamily/Winged helix DNA-binding domain"/>
    <property type="match status" value="1"/>
</dbReference>
<dbReference type="PANTHER" id="PTHR44688:SF16">
    <property type="entry name" value="DNA-BINDING TRANSCRIPTIONAL ACTIVATOR DEVR_DOSR"/>
    <property type="match status" value="1"/>
</dbReference>
<dbReference type="SUPFAM" id="SSF46894">
    <property type="entry name" value="C-terminal effector domain of the bipartite response regulators"/>
    <property type="match status" value="1"/>
</dbReference>
<feature type="domain" description="HTH luxR-type" evidence="4">
    <location>
        <begin position="385"/>
        <end position="451"/>
    </location>
</feature>
<sequence>MFRDVEAERLLSAARHTADPVAAARLATEAFLELSRTADPDTLSPLVRRLAGLRSEPPRAQTEALFHTVAGVVAMRTRQSHAARHLDAAIRLIEQRRLHDDPLFLECAVTCTLTVMRPHEVRPRYAHLIAGLDTEPARRARLVALLGLGDAWSGGLLRGRTELKEAVRLARAAERTDIEAEAMSWLAKVEALCGDLPAAADALLRTRDLAARAGSSWVAFHITECAAALHLASGDQDAWLGVLENVVATHVGATSGLVFEHRWELATHYALHDRAADAAALLTDLPEPPLAWPGAPVLPAWRAWISDPADISAMAGFEAALAGLNQPVERLSRARMAWLLGSQHARLGRRADAFRLLESASAAYASMGAAGLLARVTDELDRIAPGSTPSLLTTAETRVARAVAGGLSNPETAQLLGVSARTVEFHLGNVFRKLGVRNRTELVGALGPAVRP</sequence>
<keyword evidence="2 5" id="KW-0238">DNA-binding</keyword>
<dbReference type="SMART" id="SM00421">
    <property type="entry name" value="HTH_LUXR"/>
    <property type="match status" value="1"/>
</dbReference>
<protein>
    <submittedName>
        <fullName evidence="5">DNA-binding CsgD family transcriptional regulator</fullName>
    </submittedName>
</protein>
<dbReference type="RefSeq" id="WP_184833000.1">
    <property type="nucleotide sequence ID" value="NZ_JACHMN010000001.1"/>
</dbReference>
<dbReference type="Proteomes" id="UP000587527">
    <property type="component" value="Unassembled WGS sequence"/>
</dbReference>
<keyword evidence="3" id="KW-0804">Transcription</keyword>